<dbReference type="AlphaFoldDB" id="A0A1G6KGN1"/>
<reference evidence="2" key="1">
    <citation type="submission" date="2016-09" db="EMBL/GenBank/DDBJ databases">
        <authorList>
            <person name="Varghese N."/>
            <person name="Submissions S."/>
        </authorList>
    </citation>
    <scope>NUCLEOTIDE SEQUENCE [LARGE SCALE GENOMIC DNA]</scope>
    <source>
        <strain evidence="2">ANC 4422</strain>
    </source>
</reference>
<gene>
    <name evidence="1" type="ORF">SAMN05421733_11815</name>
</gene>
<dbReference type="OrthoDB" id="6695086at2"/>
<dbReference type="Proteomes" id="UP000242501">
    <property type="component" value="Unassembled WGS sequence"/>
</dbReference>
<evidence type="ECO:0000313" key="1">
    <source>
        <dbReference type="EMBL" id="SDC30124.1"/>
    </source>
</evidence>
<dbReference type="RefSeq" id="WP_092750178.1">
    <property type="nucleotide sequence ID" value="NZ_FMYL01000018.1"/>
</dbReference>
<name>A0A1G6KGN1_9GAMM</name>
<proteinExistence type="predicted"/>
<accession>A0A1G6KGN1</accession>
<dbReference type="EMBL" id="FMYL01000018">
    <property type="protein sequence ID" value="SDC30124.1"/>
    <property type="molecule type" value="Genomic_DNA"/>
</dbReference>
<organism evidence="1 2">
    <name type="scientific">Acinetobacter boissieri</name>
    <dbReference type="NCBI Taxonomy" id="1219383"/>
    <lineage>
        <taxon>Bacteria</taxon>
        <taxon>Pseudomonadati</taxon>
        <taxon>Pseudomonadota</taxon>
        <taxon>Gammaproteobacteria</taxon>
        <taxon>Moraxellales</taxon>
        <taxon>Moraxellaceae</taxon>
        <taxon>Acinetobacter</taxon>
    </lineage>
</organism>
<sequence>MNNTRVFNLTSSPILITDTESYIQAVNGEFLFIFSDEKPSLTECKNAHQDTQFKTQKNFGKLWAWKKYSWKTKLIVSD</sequence>
<keyword evidence="2" id="KW-1185">Reference proteome</keyword>
<evidence type="ECO:0000313" key="2">
    <source>
        <dbReference type="Proteomes" id="UP000242501"/>
    </source>
</evidence>
<protein>
    <submittedName>
        <fullName evidence="1">Uncharacterized protein</fullName>
    </submittedName>
</protein>